<organism evidence="4 5">
    <name type="scientific">Arsenicicoccus bolidensis</name>
    <dbReference type="NCBI Taxonomy" id="229480"/>
    <lineage>
        <taxon>Bacteria</taxon>
        <taxon>Bacillati</taxon>
        <taxon>Actinomycetota</taxon>
        <taxon>Actinomycetes</taxon>
        <taxon>Micrococcales</taxon>
        <taxon>Intrasporangiaceae</taxon>
        <taxon>Arsenicicoccus</taxon>
    </lineage>
</organism>
<dbReference type="PANTHER" id="PTHR23028">
    <property type="entry name" value="ACETYLTRANSFERASE"/>
    <property type="match status" value="1"/>
</dbReference>
<keyword evidence="1" id="KW-1133">Transmembrane helix</keyword>
<evidence type="ECO:0000259" key="2">
    <source>
        <dbReference type="Pfam" id="PF01757"/>
    </source>
</evidence>
<feature type="transmembrane region" description="Helical" evidence="1">
    <location>
        <begin position="190"/>
        <end position="211"/>
    </location>
</feature>
<dbReference type="Proteomes" id="UP001521931">
    <property type="component" value="Unassembled WGS sequence"/>
</dbReference>
<protein>
    <submittedName>
        <fullName evidence="4">Acyltransferase</fullName>
    </submittedName>
</protein>
<feature type="transmembrane region" description="Helical" evidence="1">
    <location>
        <begin position="166"/>
        <end position="183"/>
    </location>
</feature>
<feature type="domain" description="Acyltransferase 3" evidence="2">
    <location>
        <begin position="26"/>
        <end position="355"/>
    </location>
</feature>
<evidence type="ECO:0000256" key="1">
    <source>
        <dbReference type="SAM" id="Phobius"/>
    </source>
</evidence>
<sequence>MNTSQRTTGARARRLERRAARSFLPEIQALRMWAVGLVVLFHLWPSGLVKGGFVGVDAFFVISGYLITSHLIREVEATGRVRLAAFYARRARRLLPASLVVLAVCVPASLWLLPSDLWEDTSKEVLASTFYVQNLWLASKAVTYSASNDVASPVQHYWSLSTEEQFYLVWPSLILLALLVNRVTRARRPVVLTGAVLAVVAVASFWFSVAFTRTDTAAAYFVTPTRAWEFAAGALLPLLLRRYAPPGPLSVLLRYLGLGILLVSALLLSQQTPFPGAVAVWPVLGTALVILAGDCEGRDRLDVLFTNRVAQWLGDISYSVYLWHWPLIVLVPYLTGGHLRIRHKLLILGATLVLSHLSKRYVEDATRFVPRVRRSTARSLLAALGVMIVVGGAAGGMLGWTKYSERRTQEAVEASLSKPCFGASARLGRTQCPDAFTKPASVTLGKDEAPWAPIKECQPDKARAAVVCRLGGDRPRKVVALVGDSHAQQYQAPLVDLARRKGWDLHFWFRGGCPAMYARSTSFDGRGRPADYCSSWSRRVTGELRKLSPDVIVATGYGARQGFADDAVAVRGFQDVWKEWTGFSEVVVVRDQPTTLLTWMPACLAQHPGDQNACARPRAKTLIDDPMTRAARQMVGRRFAFADLSKAFCDEQRCYPVVGSVPVYLDRDHVSRTFARTLTPYLAPYLP</sequence>
<reference evidence="4 5" key="1">
    <citation type="submission" date="2022-02" db="EMBL/GenBank/DDBJ databases">
        <title>Uncovering new skin microbiome diversity through culturing and metagenomics.</title>
        <authorList>
            <person name="Conlan S."/>
            <person name="Deming C."/>
            <person name="Nisc Comparative Sequencing Program N."/>
            <person name="Segre J.A."/>
        </authorList>
    </citation>
    <scope>NUCLEOTIDE SEQUENCE [LARGE SCALE GENOMIC DNA]</scope>
    <source>
        <strain evidence="4 5">ACRQZ</strain>
    </source>
</reference>
<dbReference type="EMBL" id="JAKRCV010000024">
    <property type="protein sequence ID" value="MCG7322049.1"/>
    <property type="molecule type" value="Genomic_DNA"/>
</dbReference>
<dbReference type="InterPro" id="IPR002656">
    <property type="entry name" value="Acyl_transf_3_dom"/>
</dbReference>
<feature type="transmembrane region" description="Helical" evidence="1">
    <location>
        <begin position="316"/>
        <end position="335"/>
    </location>
</feature>
<keyword evidence="4" id="KW-0012">Acyltransferase</keyword>
<evidence type="ECO:0000313" key="5">
    <source>
        <dbReference type="Proteomes" id="UP001521931"/>
    </source>
</evidence>
<accession>A0ABS9Q2E3</accession>
<feature type="transmembrane region" description="Helical" evidence="1">
    <location>
        <begin position="51"/>
        <end position="72"/>
    </location>
</feature>
<keyword evidence="1" id="KW-0472">Membrane</keyword>
<comment type="caution">
    <text evidence="4">The sequence shown here is derived from an EMBL/GenBank/DDBJ whole genome shotgun (WGS) entry which is preliminary data.</text>
</comment>
<keyword evidence="5" id="KW-1185">Reference proteome</keyword>
<dbReference type="RefSeq" id="WP_239264049.1">
    <property type="nucleotide sequence ID" value="NZ_JAKRCV010000024.1"/>
</dbReference>
<feature type="transmembrane region" description="Helical" evidence="1">
    <location>
        <begin position="252"/>
        <end position="268"/>
    </location>
</feature>
<evidence type="ECO:0000259" key="3">
    <source>
        <dbReference type="Pfam" id="PF19040"/>
    </source>
</evidence>
<feature type="domain" description="SGNH" evidence="3">
    <location>
        <begin position="457"/>
        <end position="684"/>
    </location>
</feature>
<feature type="transmembrane region" description="Helical" evidence="1">
    <location>
        <begin position="379"/>
        <end position="400"/>
    </location>
</feature>
<gene>
    <name evidence="4" type="ORF">MHL29_09135</name>
</gene>
<dbReference type="InterPro" id="IPR050879">
    <property type="entry name" value="Acyltransferase_3"/>
</dbReference>
<proteinExistence type="predicted"/>
<feature type="transmembrane region" description="Helical" evidence="1">
    <location>
        <begin position="23"/>
        <end position="45"/>
    </location>
</feature>
<dbReference type="GO" id="GO:0016746">
    <property type="term" value="F:acyltransferase activity"/>
    <property type="evidence" value="ECO:0007669"/>
    <property type="project" value="UniProtKB-KW"/>
</dbReference>
<keyword evidence="4" id="KW-0808">Transferase</keyword>
<dbReference type="Pfam" id="PF01757">
    <property type="entry name" value="Acyl_transf_3"/>
    <property type="match status" value="1"/>
</dbReference>
<name>A0ABS9Q2E3_9MICO</name>
<keyword evidence="1" id="KW-0812">Transmembrane</keyword>
<evidence type="ECO:0000313" key="4">
    <source>
        <dbReference type="EMBL" id="MCG7322049.1"/>
    </source>
</evidence>
<dbReference type="Pfam" id="PF19040">
    <property type="entry name" value="SGNH"/>
    <property type="match status" value="1"/>
</dbReference>
<dbReference type="InterPro" id="IPR043968">
    <property type="entry name" value="SGNH"/>
</dbReference>
<feature type="transmembrane region" description="Helical" evidence="1">
    <location>
        <begin position="274"/>
        <end position="295"/>
    </location>
</feature>
<dbReference type="PANTHER" id="PTHR23028:SF53">
    <property type="entry name" value="ACYL_TRANSF_3 DOMAIN-CONTAINING PROTEIN"/>
    <property type="match status" value="1"/>
</dbReference>
<feature type="transmembrane region" description="Helical" evidence="1">
    <location>
        <begin position="93"/>
        <end position="113"/>
    </location>
</feature>